<dbReference type="InterPro" id="IPR010627">
    <property type="entry name" value="Prepilin_pept_A24_N"/>
</dbReference>
<reference evidence="2 3" key="1">
    <citation type="submission" date="2023-10" db="EMBL/GenBank/DDBJ databases">
        <title>Virgibacillus halophilus 5B73C genome.</title>
        <authorList>
            <person name="Miliotis G."/>
            <person name="Sengupta P."/>
            <person name="Hameed A."/>
            <person name="Chuvochina M."/>
            <person name="Mcdonagh F."/>
            <person name="Simpson A.C."/>
            <person name="Singh N.K."/>
            <person name="Rekha P.D."/>
            <person name="Raman K."/>
            <person name="Hugenholtz P."/>
            <person name="Venkateswaran K."/>
        </authorList>
    </citation>
    <scope>NUCLEOTIDE SEQUENCE [LARGE SCALE GENOMIC DNA]</scope>
    <source>
        <strain evidence="2 3">5B73C</strain>
    </source>
</reference>
<dbReference type="GO" id="GO:0004190">
    <property type="term" value="F:aspartic-type endopeptidase activity"/>
    <property type="evidence" value="ECO:0007669"/>
    <property type="project" value="UniProtKB-EC"/>
</dbReference>
<evidence type="ECO:0000313" key="3">
    <source>
        <dbReference type="Proteomes" id="UP001281447"/>
    </source>
</evidence>
<sequence length="48" mass="5440">MLLGCVLPKKENYIKGRSYCPDCNSDLSWYELIPVISFFAAKGNLQTL</sequence>
<evidence type="ECO:0000259" key="1">
    <source>
        <dbReference type="Pfam" id="PF06750"/>
    </source>
</evidence>
<dbReference type="Proteomes" id="UP001281447">
    <property type="component" value="Unassembled WGS sequence"/>
</dbReference>
<organism evidence="2 3">
    <name type="scientific">Tigheibacillus halophilus</name>
    <dbReference type="NCBI Taxonomy" id="361280"/>
    <lineage>
        <taxon>Bacteria</taxon>
        <taxon>Bacillati</taxon>
        <taxon>Bacillota</taxon>
        <taxon>Bacilli</taxon>
        <taxon>Bacillales</taxon>
        <taxon>Bacillaceae</taxon>
        <taxon>Tigheibacillus</taxon>
    </lineage>
</organism>
<dbReference type="Pfam" id="PF06750">
    <property type="entry name" value="A24_N_bact"/>
    <property type="match status" value="1"/>
</dbReference>
<keyword evidence="2" id="KW-0378">Hydrolase</keyword>
<gene>
    <name evidence="2" type="ORF">RWE15_25270</name>
</gene>
<accession>A0ABU5CDR9</accession>
<feature type="domain" description="Prepilin peptidase A24 N-terminal" evidence="1">
    <location>
        <begin position="5"/>
        <end position="44"/>
    </location>
</feature>
<evidence type="ECO:0000313" key="2">
    <source>
        <dbReference type="EMBL" id="MDY0396986.1"/>
    </source>
</evidence>
<dbReference type="EMBL" id="JAWDIP010000004">
    <property type="protein sequence ID" value="MDY0396986.1"/>
    <property type="molecule type" value="Genomic_DNA"/>
</dbReference>
<name>A0ABU5CDR9_9BACI</name>
<proteinExistence type="predicted"/>
<dbReference type="EC" id="3.4.23.43" evidence="2"/>
<keyword evidence="3" id="KW-1185">Reference proteome</keyword>
<protein>
    <submittedName>
        <fullName evidence="2">Prepilin peptidase</fullName>
        <ecNumber evidence="2">3.4.23.43</ecNumber>
    </submittedName>
</protein>
<comment type="caution">
    <text evidence="2">The sequence shown here is derived from an EMBL/GenBank/DDBJ whole genome shotgun (WGS) entry which is preliminary data.</text>
</comment>